<evidence type="ECO:0000313" key="8">
    <source>
        <dbReference type="EMBL" id="MBN2965218.1"/>
    </source>
</evidence>
<feature type="domain" description="Peptidase M48" evidence="7">
    <location>
        <begin position="72"/>
        <end position="254"/>
    </location>
</feature>
<dbReference type="Gene3D" id="3.30.2010.10">
    <property type="entry name" value="Metalloproteases ('zincins'), catalytic domain"/>
    <property type="match status" value="1"/>
</dbReference>
<dbReference type="InterPro" id="IPR001915">
    <property type="entry name" value="Peptidase_M48"/>
</dbReference>
<dbReference type="CDD" id="cd07331">
    <property type="entry name" value="M48C_Oma1_like"/>
    <property type="match status" value="1"/>
</dbReference>
<reference evidence="8 9" key="2">
    <citation type="submission" date="2021-02" db="EMBL/GenBank/DDBJ databases">
        <title>Sulfurospirillum tamanensis sp. nov.</title>
        <authorList>
            <person name="Frolova A."/>
            <person name="Merkel A."/>
            <person name="Slobodkin A."/>
        </authorList>
    </citation>
    <scope>NUCLEOTIDE SEQUENCE [LARGE SCALE GENOMIC DNA]</scope>
    <source>
        <strain evidence="8 9">T05b</strain>
    </source>
</reference>
<keyword evidence="5 6" id="KW-0482">Metalloprotease</keyword>
<dbReference type="PANTHER" id="PTHR22726:SF1">
    <property type="entry name" value="METALLOENDOPEPTIDASE OMA1, MITOCHONDRIAL"/>
    <property type="match status" value="1"/>
</dbReference>
<protein>
    <submittedName>
        <fullName evidence="8">M48 family metallopeptidase</fullName>
    </submittedName>
</protein>
<dbReference type="PROSITE" id="PS51257">
    <property type="entry name" value="PROKAR_LIPOPROTEIN"/>
    <property type="match status" value="1"/>
</dbReference>
<evidence type="ECO:0000313" key="9">
    <source>
        <dbReference type="Proteomes" id="UP000703590"/>
    </source>
</evidence>
<evidence type="ECO:0000256" key="1">
    <source>
        <dbReference type="ARBA" id="ARBA00022670"/>
    </source>
</evidence>
<evidence type="ECO:0000256" key="3">
    <source>
        <dbReference type="ARBA" id="ARBA00022801"/>
    </source>
</evidence>
<evidence type="ECO:0000256" key="6">
    <source>
        <dbReference type="RuleBase" id="RU003983"/>
    </source>
</evidence>
<dbReference type="PANTHER" id="PTHR22726">
    <property type="entry name" value="METALLOENDOPEPTIDASE OMA1"/>
    <property type="match status" value="1"/>
</dbReference>
<organism evidence="8 9">
    <name type="scientific">Sulfurospirillum tamanense</name>
    <dbReference type="NCBI Taxonomy" id="2813362"/>
    <lineage>
        <taxon>Bacteria</taxon>
        <taxon>Pseudomonadati</taxon>
        <taxon>Campylobacterota</taxon>
        <taxon>Epsilonproteobacteria</taxon>
        <taxon>Campylobacterales</taxon>
        <taxon>Sulfurospirillaceae</taxon>
        <taxon>Sulfurospirillum</taxon>
    </lineage>
</organism>
<name>A0ABS2WUF8_9BACT</name>
<evidence type="ECO:0000256" key="5">
    <source>
        <dbReference type="ARBA" id="ARBA00023049"/>
    </source>
</evidence>
<evidence type="ECO:0000256" key="2">
    <source>
        <dbReference type="ARBA" id="ARBA00022723"/>
    </source>
</evidence>
<evidence type="ECO:0000259" key="7">
    <source>
        <dbReference type="Pfam" id="PF01435"/>
    </source>
</evidence>
<dbReference type="InterPro" id="IPR051156">
    <property type="entry name" value="Mito/Outer_Membr_Metalloprot"/>
</dbReference>
<gene>
    <name evidence="8" type="ORF">JWV37_10530</name>
</gene>
<sequence>MRIWQGLVAVVAGVLLTGCVASSTQGGALGVNRGQLMLVSSAQMQAGADEAYAQVLGKAKEEGKLNQNKAQVERLRTIAKRLVAHVGVFRQDATQWAWEVNLITEDTLNAWCMPGGKIAFYTGILDQLKLDDHEVAAIMGHEMAHALREHSRERASQDQLRQIGLFAVQKATGASGEVMKLADMATHYTITLPYSREHERESDIIGLELAARAGYDPKGAVRVWEKMAKVSQSTPPEFLSTHPSPQSRIAELQQAAARVMPLYEKAPKP</sequence>
<keyword evidence="1 6" id="KW-0645">Protease</keyword>
<comment type="cofactor">
    <cofactor evidence="6">
        <name>Zn(2+)</name>
        <dbReference type="ChEBI" id="CHEBI:29105"/>
    </cofactor>
    <text evidence="6">Binds 1 zinc ion per subunit.</text>
</comment>
<keyword evidence="9" id="KW-1185">Reference proteome</keyword>
<comment type="similarity">
    <text evidence="6">Belongs to the peptidase M48 family.</text>
</comment>
<evidence type="ECO:0000256" key="4">
    <source>
        <dbReference type="ARBA" id="ARBA00022833"/>
    </source>
</evidence>
<comment type="caution">
    <text evidence="8">The sequence shown here is derived from an EMBL/GenBank/DDBJ whole genome shotgun (WGS) entry which is preliminary data.</text>
</comment>
<proteinExistence type="inferred from homology"/>
<dbReference type="Proteomes" id="UP000703590">
    <property type="component" value="Unassembled WGS sequence"/>
</dbReference>
<dbReference type="Pfam" id="PF01435">
    <property type="entry name" value="Peptidase_M48"/>
    <property type="match status" value="1"/>
</dbReference>
<dbReference type="RefSeq" id="WP_205459763.1">
    <property type="nucleotide sequence ID" value="NZ_JAFHKK010000027.1"/>
</dbReference>
<keyword evidence="3 6" id="KW-0378">Hydrolase</keyword>
<keyword evidence="2" id="KW-0479">Metal-binding</keyword>
<keyword evidence="4 6" id="KW-0862">Zinc</keyword>
<accession>A0ABS2WUF8</accession>
<dbReference type="EMBL" id="JAFHKK010000027">
    <property type="protein sequence ID" value="MBN2965218.1"/>
    <property type="molecule type" value="Genomic_DNA"/>
</dbReference>
<reference evidence="9" key="1">
    <citation type="submission" date="2021-02" db="EMBL/GenBank/DDBJ databases">
        <title>Sulfurospirillum tamanensis sp. nov.</title>
        <authorList>
            <person name="Merkel A.Y."/>
        </authorList>
    </citation>
    <scope>NUCLEOTIDE SEQUENCE [LARGE SCALE GENOMIC DNA]</scope>
    <source>
        <strain evidence="9">T05b</strain>
    </source>
</reference>